<feature type="transmembrane region" description="Helical" evidence="5">
    <location>
        <begin position="185"/>
        <end position="204"/>
    </location>
</feature>
<accession>A0A6J0C1B4</accession>
<keyword evidence="3 5" id="KW-1133">Transmembrane helix</keyword>
<gene>
    <name evidence="8" type="primary">LOC107224687</name>
</gene>
<feature type="transmembrane region" description="Helical" evidence="5">
    <location>
        <begin position="343"/>
        <end position="362"/>
    </location>
</feature>
<evidence type="ECO:0000256" key="3">
    <source>
        <dbReference type="ARBA" id="ARBA00022989"/>
    </source>
</evidence>
<reference evidence="8" key="1">
    <citation type="submission" date="2025-08" db="UniProtKB">
        <authorList>
            <consortium name="RefSeq"/>
        </authorList>
    </citation>
    <scope>IDENTIFICATION</scope>
    <source>
        <tissue evidence="8">Thorax and Abdomen</tissue>
    </source>
</reference>
<evidence type="ECO:0000256" key="4">
    <source>
        <dbReference type="ARBA" id="ARBA00023136"/>
    </source>
</evidence>
<dbReference type="KEGG" id="nlo:107224687"/>
<proteinExistence type="predicted"/>
<keyword evidence="4 5" id="KW-0472">Membrane</keyword>
<dbReference type="Pfam" id="PF03151">
    <property type="entry name" value="TPT"/>
    <property type="match status" value="1"/>
</dbReference>
<sequence>MFTLRDTVSRLPRNNKNMPKSNIKYEIANQEPDVPDYFLQHDTQFKNTPTKHLSLWWGILLTSLLILLYFVLSVGLSFYQQWLLKSWDFHYPLGVVLCHLFVKFLLSALVRCVLECKTGQRRVRLSWQNMLIYVAPPGIASGHDIGFSNWALELLTMSVYTMTKSTTIIFILGFALLFKLERKSWSLVGTVVMISGGLAMFTYKSAKLDSLGLVFALLASFSSGLRWTMAQLVMQKSKLGLGNPIDMMYHMQPWMFISIIPVALWFEGTTIKNGLVNTNWTNTGSVLVTIAAVLGGAIIAFCMELAEYMVVTRTSSLTLSISGIFKEICTLVLAFEWKGDEMSSLNFVGLLLCLGGIILHSFQKFRMTRKDTIEDLELEHNSMLNNRTKSDDGFDTNLPLLSTQKSTSLTNLLNEFFSSDEDENKNEESSSQVLFNILHRREQ</sequence>
<name>A0A6J0C1B4_NEOLC</name>
<comment type="subcellular location">
    <subcellularLocation>
        <location evidence="1">Membrane</location>
        <topology evidence="1">Multi-pass membrane protein</topology>
    </subcellularLocation>
</comment>
<protein>
    <submittedName>
        <fullName evidence="8">Solute carrier family 35 member C2</fullName>
    </submittedName>
</protein>
<feature type="transmembrane region" description="Helical" evidence="5">
    <location>
        <begin position="55"/>
        <end position="79"/>
    </location>
</feature>
<evidence type="ECO:0000256" key="5">
    <source>
        <dbReference type="SAM" id="Phobius"/>
    </source>
</evidence>
<evidence type="ECO:0000256" key="1">
    <source>
        <dbReference type="ARBA" id="ARBA00004141"/>
    </source>
</evidence>
<feature type="domain" description="Sugar phosphate transporter" evidence="6">
    <location>
        <begin position="63"/>
        <end position="361"/>
    </location>
</feature>
<feature type="transmembrane region" description="Helical" evidence="5">
    <location>
        <begin position="286"/>
        <end position="305"/>
    </location>
</feature>
<dbReference type="InterPro" id="IPR004853">
    <property type="entry name" value="Sugar_P_trans_dom"/>
</dbReference>
<dbReference type="InParanoid" id="A0A6J0C1B4"/>
<dbReference type="RefSeq" id="XP_015520340.1">
    <property type="nucleotide sequence ID" value="XM_015664854.2"/>
</dbReference>
<dbReference type="GO" id="GO:0016020">
    <property type="term" value="C:membrane"/>
    <property type="evidence" value="ECO:0007669"/>
    <property type="project" value="UniProtKB-SubCell"/>
</dbReference>
<dbReference type="Proteomes" id="UP000829291">
    <property type="component" value="Chromosome 2"/>
</dbReference>
<feature type="transmembrane region" description="Helical" evidence="5">
    <location>
        <begin position="158"/>
        <end position="178"/>
    </location>
</feature>
<dbReference type="GeneID" id="107224687"/>
<feature type="transmembrane region" description="Helical" evidence="5">
    <location>
        <begin position="249"/>
        <end position="266"/>
    </location>
</feature>
<keyword evidence="2 5" id="KW-0812">Transmembrane</keyword>
<dbReference type="PANTHER" id="PTHR11132">
    <property type="entry name" value="SOLUTE CARRIER FAMILY 35"/>
    <property type="match status" value="1"/>
</dbReference>
<evidence type="ECO:0000313" key="7">
    <source>
        <dbReference type="Proteomes" id="UP000829291"/>
    </source>
</evidence>
<dbReference type="AlphaFoldDB" id="A0A6J0C1B4"/>
<dbReference type="FunCoup" id="A0A6J0C1B4">
    <property type="interactions" value="2065"/>
</dbReference>
<evidence type="ECO:0000313" key="8">
    <source>
        <dbReference type="RefSeq" id="XP_015520340.1"/>
    </source>
</evidence>
<organism evidence="8">
    <name type="scientific">Neodiprion lecontei</name>
    <name type="common">Redheaded pine sawfly</name>
    <dbReference type="NCBI Taxonomy" id="441921"/>
    <lineage>
        <taxon>Eukaryota</taxon>
        <taxon>Metazoa</taxon>
        <taxon>Ecdysozoa</taxon>
        <taxon>Arthropoda</taxon>
        <taxon>Hexapoda</taxon>
        <taxon>Insecta</taxon>
        <taxon>Pterygota</taxon>
        <taxon>Neoptera</taxon>
        <taxon>Endopterygota</taxon>
        <taxon>Hymenoptera</taxon>
        <taxon>Tenthredinoidea</taxon>
        <taxon>Diprionidae</taxon>
        <taxon>Diprioninae</taxon>
        <taxon>Neodiprion</taxon>
    </lineage>
</organism>
<feature type="transmembrane region" description="Helical" evidence="5">
    <location>
        <begin position="210"/>
        <end position="228"/>
    </location>
</feature>
<dbReference type="OrthoDB" id="18894at2759"/>
<dbReference type="InterPro" id="IPR050186">
    <property type="entry name" value="TPT_transporter"/>
</dbReference>
<evidence type="ECO:0000259" key="6">
    <source>
        <dbReference type="Pfam" id="PF03151"/>
    </source>
</evidence>
<feature type="transmembrane region" description="Helical" evidence="5">
    <location>
        <begin position="317"/>
        <end position="337"/>
    </location>
</feature>
<keyword evidence="7" id="KW-1185">Reference proteome</keyword>
<evidence type="ECO:0000256" key="2">
    <source>
        <dbReference type="ARBA" id="ARBA00022692"/>
    </source>
</evidence>
<feature type="transmembrane region" description="Helical" evidence="5">
    <location>
        <begin position="91"/>
        <end position="110"/>
    </location>
</feature>